<dbReference type="EMBL" id="JBBXMP010000001">
    <property type="protein sequence ID" value="KAL0072662.1"/>
    <property type="molecule type" value="Genomic_DNA"/>
</dbReference>
<evidence type="ECO:0000313" key="3">
    <source>
        <dbReference type="Proteomes" id="UP001437256"/>
    </source>
</evidence>
<gene>
    <name evidence="2" type="ORF">AAF712_000425</name>
</gene>
<feature type="compositionally biased region" description="Acidic residues" evidence="1">
    <location>
        <begin position="57"/>
        <end position="79"/>
    </location>
</feature>
<accession>A0ABR3AFF6</accession>
<feature type="compositionally biased region" description="Polar residues" evidence="1">
    <location>
        <begin position="138"/>
        <end position="147"/>
    </location>
</feature>
<dbReference type="Proteomes" id="UP001437256">
    <property type="component" value="Unassembled WGS sequence"/>
</dbReference>
<sequence>MFDVASEMFDVDSEVFEAACAAVVQYPLFFKALRLWLENPRVYEAIRDIGKSTGGPEDGDGDEDRDGDGDYIPDYEEWDQQYVEPTEERVDENGYSHDGFVVGDNEVEREDGASTKKYEDNSSDSESTSGDEDKSAVYGTSASTNIREPSLPTTTCSTPYTQTFPSSPGSLSGSQCIREYTWRVFTSHSSRNHQT</sequence>
<comment type="caution">
    <text evidence="2">The sequence shown here is derived from an EMBL/GenBank/DDBJ whole genome shotgun (WGS) entry which is preliminary data.</text>
</comment>
<organism evidence="2 3">
    <name type="scientific">Marasmius tenuissimus</name>
    <dbReference type="NCBI Taxonomy" id="585030"/>
    <lineage>
        <taxon>Eukaryota</taxon>
        <taxon>Fungi</taxon>
        <taxon>Dikarya</taxon>
        <taxon>Basidiomycota</taxon>
        <taxon>Agaricomycotina</taxon>
        <taxon>Agaricomycetes</taxon>
        <taxon>Agaricomycetidae</taxon>
        <taxon>Agaricales</taxon>
        <taxon>Marasmiineae</taxon>
        <taxon>Marasmiaceae</taxon>
        <taxon>Marasmius</taxon>
    </lineage>
</organism>
<reference evidence="2 3" key="1">
    <citation type="submission" date="2024-05" db="EMBL/GenBank/DDBJ databases">
        <title>A draft genome resource for the thread blight pathogen Marasmius tenuissimus strain MS-2.</title>
        <authorList>
            <person name="Yulfo-Soto G.E."/>
            <person name="Baruah I.K."/>
            <person name="Amoako-Attah I."/>
            <person name="Bukari Y."/>
            <person name="Meinhardt L.W."/>
            <person name="Bailey B.A."/>
            <person name="Cohen S.P."/>
        </authorList>
    </citation>
    <scope>NUCLEOTIDE SEQUENCE [LARGE SCALE GENOMIC DNA]</scope>
    <source>
        <strain evidence="2 3">MS-2</strain>
    </source>
</reference>
<evidence type="ECO:0000256" key="1">
    <source>
        <dbReference type="SAM" id="MobiDB-lite"/>
    </source>
</evidence>
<feature type="compositionally biased region" description="Low complexity" evidence="1">
    <location>
        <begin position="149"/>
        <end position="165"/>
    </location>
</feature>
<name>A0ABR3AFF6_9AGAR</name>
<feature type="compositionally biased region" description="Basic and acidic residues" evidence="1">
    <location>
        <begin position="110"/>
        <end position="120"/>
    </location>
</feature>
<evidence type="ECO:0000313" key="2">
    <source>
        <dbReference type="EMBL" id="KAL0072662.1"/>
    </source>
</evidence>
<keyword evidence="3" id="KW-1185">Reference proteome</keyword>
<feature type="compositionally biased region" description="Basic and acidic residues" evidence="1">
    <location>
        <begin position="86"/>
        <end position="95"/>
    </location>
</feature>
<protein>
    <submittedName>
        <fullName evidence="2">Uncharacterized protein</fullName>
    </submittedName>
</protein>
<proteinExistence type="predicted"/>
<feature type="region of interest" description="Disordered" evidence="1">
    <location>
        <begin position="48"/>
        <end position="173"/>
    </location>
</feature>